<evidence type="ECO:0000313" key="2">
    <source>
        <dbReference type="WBParaSite" id="ES5_v2.g9640.t1"/>
    </source>
</evidence>
<dbReference type="WBParaSite" id="ES5_v2.g9640.t1">
    <property type="protein sequence ID" value="ES5_v2.g9640.t1"/>
    <property type="gene ID" value="ES5_v2.g9640"/>
</dbReference>
<evidence type="ECO:0000313" key="1">
    <source>
        <dbReference type="Proteomes" id="UP000887579"/>
    </source>
</evidence>
<proteinExistence type="predicted"/>
<protein>
    <submittedName>
        <fullName evidence="2">Uncharacterized protein</fullName>
    </submittedName>
</protein>
<sequence>MPEADSPVLNNPPISLSPEEGAPPLESKEETSETNTPEISKPAVVPPVTVLPTPPVSKTIHVPKAIEVAKTPQQTPNASIELAKPVQVTPEVAKTPQQTPNASKELAKPVQEGVVSASIPKTSVVSKTQEKVPEAVKTQEKVPEAVKTPEKVPEVSKEPLEPVPTPPQVAKSPQKVSEVAKPITPTVQKTPEVASQTKPISPILGIPPARQATPEKETPQIHIPRPTILSNIPPQDQISPILVEMSEHLSYSLGYKDKILLNVPAQYSPDLKGIRQFGVYADGLVESSVLGDIVAPLLRVVNTSNSNPGENNEIIYDTPIFSRVVPKNITEIDISLRTLDGNLLPMDYGTVIVTLQFKKEKSI</sequence>
<reference evidence="2" key="1">
    <citation type="submission" date="2022-11" db="UniProtKB">
        <authorList>
            <consortium name="WormBaseParasite"/>
        </authorList>
    </citation>
    <scope>IDENTIFICATION</scope>
</reference>
<name>A0AC34GX23_9BILA</name>
<accession>A0AC34GX23</accession>
<dbReference type="Proteomes" id="UP000887579">
    <property type="component" value="Unplaced"/>
</dbReference>
<organism evidence="1 2">
    <name type="scientific">Panagrolaimus sp. ES5</name>
    <dbReference type="NCBI Taxonomy" id="591445"/>
    <lineage>
        <taxon>Eukaryota</taxon>
        <taxon>Metazoa</taxon>
        <taxon>Ecdysozoa</taxon>
        <taxon>Nematoda</taxon>
        <taxon>Chromadorea</taxon>
        <taxon>Rhabditida</taxon>
        <taxon>Tylenchina</taxon>
        <taxon>Panagrolaimomorpha</taxon>
        <taxon>Panagrolaimoidea</taxon>
        <taxon>Panagrolaimidae</taxon>
        <taxon>Panagrolaimus</taxon>
    </lineage>
</organism>